<comment type="caution">
    <text evidence="1">The sequence shown here is derived from an EMBL/GenBank/DDBJ whole genome shotgun (WGS) entry which is preliminary data.</text>
</comment>
<proteinExistence type="predicted"/>
<evidence type="ECO:0000313" key="1">
    <source>
        <dbReference type="EMBL" id="CAK0845654.1"/>
    </source>
</evidence>
<keyword evidence="2" id="KW-1185">Reference proteome</keyword>
<dbReference type="PANTHER" id="PTHR38899:SF1">
    <property type="entry name" value="PROTEIN KINASE"/>
    <property type="match status" value="1"/>
</dbReference>
<protein>
    <recommendedName>
        <fullName evidence="3">Swiss Army Knife RNA repair protein HAD domain-containing protein</fullName>
    </recommendedName>
</protein>
<sequence>MIMNHMKSVRETLPTLKPGMVVTTKSARVNMLVVRNPKEWSEGDVDGGVGKPGIIFAIDVVAGDCTVYWYESGQVNNCSIGRKGVLCKPCGAIPGSLGGDDGLANVGMVHSAMEAMRTLLGGRAKRGHQTETPVEPFTRHISPFGRKISYTQYVEKTQTAIIFDWDDTLFPTTYVKHDLGLSINHSLKDQALSPGKMVRVRTALARAACAAGRLLRLADERGKVVIVTLARSPWVTDSCRNFYPGMGELIKKLGIQIVYARDSEQIEHNKVNSMAEDQFETFWAEMKGRTISKVLSDFYSQYEGQSWKNILSVGDSQFERYGTMAATMQYAAVQGLANEEICLGSLQATARACEVSNGSTRSSLSVSSVKSLESRGSGRRMSWEGTVGGYQVKVRTKTFRMLGDPTAEELIVQMSLMFRWLPLMVELDEGFDVDLNSLDGEAAFDKIESTLFGAKD</sequence>
<dbReference type="Proteomes" id="UP001189429">
    <property type="component" value="Unassembled WGS sequence"/>
</dbReference>
<dbReference type="Gene3D" id="2.30.30.40">
    <property type="entry name" value="SH3 Domains"/>
    <property type="match status" value="1"/>
</dbReference>
<accession>A0ABN9TJB4</accession>
<dbReference type="PANTHER" id="PTHR38899">
    <property type="entry name" value="DOMAIN OOKINETE PROTEIN, PUTATIVE-RELATED"/>
    <property type="match status" value="1"/>
</dbReference>
<reference evidence="1" key="1">
    <citation type="submission" date="2023-10" db="EMBL/GenBank/DDBJ databases">
        <authorList>
            <person name="Chen Y."/>
            <person name="Shah S."/>
            <person name="Dougan E. K."/>
            <person name="Thang M."/>
            <person name="Chan C."/>
        </authorList>
    </citation>
    <scope>NUCLEOTIDE SEQUENCE [LARGE SCALE GENOMIC DNA]</scope>
</reference>
<dbReference type="EMBL" id="CAUYUJ010014755">
    <property type="protein sequence ID" value="CAK0845654.1"/>
    <property type="molecule type" value="Genomic_DNA"/>
</dbReference>
<organism evidence="1 2">
    <name type="scientific">Prorocentrum cordatum</name>
    <dbReference type="NCBI Taxonomy" id="2364126"/>
    <lineage>
        <taxon>Eukaryota</taxon>
        <taxon>Sar</taxon>
        <taxon>Alveolata</taxon>
        <taxon>Dinophyceae</taxon>
        <taxon>Prorocentrales</taxon>
        <taxon>Prorocentraceae</taxon>
        <taxon>Prorocentrum</taxon>
    </lineage>
</organism>
<evidence type="ECO:0008006" key="3">
    <source>
        <dbReference type="Google" id="ProtNLM"/>
    </source>
</evidence>
<evidence type="ECO:0000313" key="2">
    <source>
        <dbReference type="Proteomes" id="UP001189429"/>
    </source>
</evidence>
<name>A0ABN9TJB4_9DINO</name>
<gene>
    <name evidence="1" type="ORF">PCOR1329_LOCUS39382</name>
</gene>